<keyword evidence="1" id="KW-0472">Membrane</keyword>
<dbReference type="InterPro" id="IPR001646">
    <property type="entry name" value="5peptide_repeat"/>
</dbReference>
<dbReference type="PANTHER" id="PTHR14136">
    <property type="entry name" value="BTB_POZ DOMAIN-CONTAINING PROTEIN KCTD9"/>
    <property type="match status" value="1"/>
</dbReference>
<dbReference type="PANTHER" id="PTHR14136:SF17">
    <property type="entry name" value="BTB_POZ DOMAIN-CONTAINING PROTEIN KCTD9"/>
    <property type="match status" value="1"/>
</dbReference>
<evidence type="ECO:0000256" key="1">
    <source>
        <dbReference type="SAM" id="Phobius"/>
    </source>
</evidence>
<proteinExistence type="predicted"/>
<dbReference type="RefSeq" id="WP_348265047.1">
    <property type="nucleotide sequence ID" value="NZ_CP121196.1"/>
</dbReference>
<evidence type="ECO:0000313" key="2">
    <source>
        <dbReference type="EMBL" id="XBH19825.1"/>
    </source>
</evidence>
<dbReference type="SUPFAM" id="SSF141571">
    <property type="entry name" value="Pentapeptide repeat-like"/>
    <property type="match status" value="1"/>
</dbReference>
<name>A0AAU7DQA8_9BACT</name>
<keyword evidence="1" id="KW-0812">Transmembrane</keyword>
<dbReference type="Gene3D" id="2.160.20.80">
    <property type="entry name" value="E3 ubiquitin-protein ligase SopA"/>
    <property type="match status" value="1"/>
</dbReference>
<keyword evidence="1" id="KW-1133">Transmembrane helix</keyword>
<feature type="transmembrane region" description="Helical" evidence="1">
    <location>
        <begin position="50"/>
        <end position="68"/>
    </location>
</feature>
<dbReference type="EMBL" id="CP121196">
    <property type="protein sequence ID" value="XBH19825.1"/>
    <property type="molecule type" value="Genomic_DNA"/>
</dbReference>
<accession>A0AAU7DQA8</accession>
<dbReference type="Pfam" id="PF00805">
    <property type="entry name" value="Pentapeptide"/>
    <property type="match status" value="2"/>
</dbReference>
<reference evidence="2" key="1">
    <citation type="submission" date="2023-03" db="EMBL/GenBank/DDBJ databases">
        <title>Edaphobacter sp.</title>
        <authorList>
            <person name="Huber K.J."/>
            <person name="Papendorf J."/>
            <person name="Pilke C."/>
            <person name="Bunk B."/>
            <person name="Sproeer C."/>
            <person name="Pester M."/>
        </authorList>
    </citation>
    <scope>NUCLEOTIDE SEQUENCE</scope>
    <source>
        <strain evidence="2">DSM 110680</strain>
    </source>
</reference>
<gene>
    <name evidence="2" type="ORF">P8935_11025</name>
</gene>
<dbReference type="AlphaFoldDB" id="A0AAU7DQA8"/>
<sequence length="249" mass="27375">MITRRVSRRPAEWHVIREDFRHPWLLPLRRIEWLWEWAAYGLSRWSFLEVLEYLGSLSVLIGVIFYFSESGDRIKQRHYQAWQVINTAQGKGGSGGRIEALQELNADKIPLVGVDASTAFLQGIHLEHANLLRADLSAADLRGSQLRAADLSYANLHAANFRGSNLANTTLSNANLGDSDLVGSNLSGAKLDGADLTSSDLRYADLESIDWQHIAAIKGANIAGVKNPPAGFRDWALKNGAIESASAAE</sequence>
<dbReference type="InterPro" id="IPR051082">
    <property type="entry name" value="Pentapeptide-BTB/POZ_domain"/>
</dbReference>
<protein>
    <submittedName>
        <fullName evidence="2">Pentapeptide repeat-containing protein</fullName>
    </submittedName>
</protein>
<organism evidence="2">
    <name type="scientific">Telmatobacter sp. DSM 110680</name>
    <dbReference type="NCBI Taxonomy" id="3036704"/>
    <lineage>
        <taxon>Bacteria</taxon>
        <taxon>Pseudomonadati</taxon>
        <taxon>Acidobacteriota</taxon>
        <taxon>Terriglobia</taxon>
        <taxon>Terriglobales</taxon>
        <taxon>Acidobacteriaceae</taxon>
        <taxon>Telmatobacter</taxon>
    </lineage>
</organism>